<evidence type="ECO:0000313" key="4">
    <source>
        <dbReference type="Proteomes" id="UP000649617"/>
    </source>
</evidence>
<protein>
    <submittedName>
        <fullName evidence="3">Uncharacterized protein</fullName>
    </submittedName>
</protein>
<accession>A0A812TFY7</accession>
<name>A0A812TFY7_SYMPI</name>
<reference evidence="3" key="1">
    <citation type="submission" date="2021-02" db="EMBL/GenBank/DDBJ databases">
        <authorList>
            <person name="Dougan E. K."/>
            <person name="Rhodes N."/>
            <person name="Thang M."/>
            <person name="Chan C."/>
        </authorList>
    </citation>
    <scope>NUCLEOTIDE SEQUENCE</scope>
</reference>
<feature type="transmembrane region" description="Helical" evidence="2">
    <location>
        <begin position="87"/>
        <end position="106"/>
    </location>
</feature>
<dbReference type="Proteomes" id="UP000649617">
    <property type="component" value="Unassembled WGS sequence"/>
</dbReference>
<keyword evidence="4" id="KW-1185">Reference proteome</keyword>
<feature type="compositionally biased region" description="Basic and acidic residues" evidence="1">
    <location>
        <begin position="8"/>
        <end position="34"/>
    </location>
</feature>
<proteinExistence type="predicted"/>
<organism evidence="3 4">
    <name type="scientific">Symbiodinium pilosum</name>
    <name type="common">Dinoflagellate</name>
    <dbReference type="NCBI Taxonomy" id="2952"/>
    <lineage>
        <taxon>Eukaryota</taxon>
        <taxon>Sar</taxon>
        <taxon>Alveolata</taxon>
        <taxon>Dinophyceae</taxon>
        <taxon>Suessiales</taxon>
        <taxon>Symbiodiniaceae</taxon>
        <taxon>Symbiodinium</taxon>
    </lineage>
</organism>
<dbReference type="EMBL" id="CAJNIZ010030591">
    <property type="protein sequence ID" value="CAE7524805.1"/>
    <property type="molecule type" value="Genomic_DNA"/>
</dbReference>
<keyword evidence="2" id="KW-1133">Transmembrane helix</keyword>
<dbReference type="AlphaFoldDB" id="A0A812TFY7"/>
<feature type="region of interest" description="Disordered" evidence="1">
    <location>
        <begin position="1"/>
        <end position="64"/>
    </location>
</feature>
<evidence type="ECO:0000313" key="3">
    <source>
        <dbReference type="EMBL" id="CAE7524805.1"/>
    </source>
</evidence>
<gene>
    <name evidence="3" type="ORF">SPIL2461_LOCUS13779</name>
</gene>
<evidence type="ECO:0000256" key="1">
    <source>
        <dbReference type="SAM" id="MobiDB-lite"/>
    </source>
</evidence>
<comment type="caution">
    <text evidence="3">The sequence shown here is derived from an EMBL/GenBank/DDBJ whole genome shotgun (WGS) entry which is preliminary data.</text>
</comment>
<keyword evidence="2" id="KW-0472">Membrane</keyword>
<sequence>MATLSGDKAMEKAAARHPGEDKSLMAAGTKDRQQPLRFIRQAKAAQNQADEETTHPQAVSDPSLLDDVPGQVVWIGLDHHLAWNSSGVVAVVLVIVVFVFVAWGLLRGQQDKDPRFPVQAQTWIS</sequence>
<evidence type="ECO:0000256" key="2">
    <source>
        <dbReference type="SAM" id="Phobius"/>
    </source>
</evidence>
<keyword evidence="2" id="KW-0812">Transmembrane</keyword>